<evidence type="ECO:0000313" key="1">
    <source>
        <dbReference type="EMBL" id="MFD2159431.1"/>
    </source>
</evidence>
<name>A0ABW4ZBU2_9BACT</name>
<comment type="caution">
    <text evidence="1">The sequence shown here is derived from an EMBL/GenBank/DDBJ whole genome shotgun (WGS) entry which is preliminary data.</text>
</comment>
<reference evidence="2" key="1">
    <citation type="journal article" date="2019" name="Int. J. Syst. Evol. Microbiol.">
        <title>The Global Catalogue of Microorganisms (GCM) 10K type strain sequencing project: providing services to taxonomists for standard genome sequencing and annotation.</title>
        <authorList>
            <consortium name="The Broad Institute Genomics Platform"/>
            <consortium name="The Broad Institute Genome Sequencing Center for Infectious Disease"/>
            <person name="Wu L."/>
            <person name="Ma J."/>
        </authorList>
    </citation>
    <scope>NUCLEOTIDE SEQUENCE [LARGE SCALE GENOMIC DNA]</scope>
    <source>
        <strain evidence="2">CCUG 57942</strain>
    </source>
</reference>
<sequence length="220" mass="24185">MRVWLLFYVMMGVALAGPSVEVQLWRPEPERGVVLGHEAVAQSKVLREVLYFRKGESVVVCRCNGLRPSAEVVLEEGGAWQVCVRRDGELVEVARVDVHAEGRHAMVCVPQGERYWTLLVAMGDLRGGGAYVYNASDSGVRVKVAGGRRLSLGAREGKVLAGKRGAQHWTVDSEGAEGWRKEWMRGFEVQPNALCLFYRQGGVLGVHWFQGFSGATGSGR</sequence>
<dbReference type="EMBL" id="JBHUJB010000046">
    <property type="protein sequence ID" value="MFD2159431.1"/>
    <property type="molecule type" value="Genomic_DNA"/>
</dbReference>
<keyword evidence="2" id="KW-1185">Reference proteome</keyword>
<gene>
    <name evidence="1" type="ORF">ACFSW8_11010</name>
</gene>
<proteinExistence type="predicted"/>
<organism evidence="1 2">
    <name type="scientific">Rubritalea tangerina</name>
    <dbReference type="NCBI Taxonomy" id="430798"/>
    <lineage>
        <taxon>Bacteria</taxon>
        <taxon>Pseudomonadati</taxon>
        <taxon>Verrucomicrobiota</taxon>
        <taxon>Verrucomicrobiia</taxon>
        <taxon>Verrucomicrobiales</taxon>
        <taxon>Rubritaleaceae</taxon>
        <taxon>Rubritalea</taxon>
    </lineage>
</organism>
<dbReference type="RefSeq" id="WP_377178234.1">
    <property type="nucleotide sequence ID" value="NZ_JBHUJB010000046.1"/>
</dbReference>
<protein>
    <submittedName>
        <fullName evidence="1">Uncharacterized protein</fullName>
    </submittedName>
</protein>
<accession>A0ABW4ZBU2</accession>
<evidence type="ECO:0000313" key="2">
    <source>
        <dbReference type="Proteomes" id="UP001597389"/>
    </source>
</evidence>
<dbReference type="Proteomes" id="UP001597389">
    <property type="component" value="Unassembled WGS sequence"/>
</dbReference>